<feature type="chain" id="PRO_5020553254" description="Sugar ABC transporter substrate-binding protein" evidence="1">
    <location>
        <begin position="20"/>
        <end position="464"/>
    </location>
</feature>
<sequence length="464" mass="50715">MTNTKKIVLGGLTALAAVAAPIATVVSCGSSSEGEMDSTIVIQAEKEWTSAYKTIISDFEKSDTGKKLMKDNGIDKIKVQEMGSFDVEPQFQNKGINDATTPDIFLFANDKFDFYRSNKYLKAFNEKTADEFLNNHAKGEKFVAGTSANISQSKMYGIPENVEAMIKLYDEKNKDVSKLKTVTKYGNLWMSAGYFNLTAEQGKSKDAKIYGSDGFNLRDIVYTGDNGKFLSVLNDDKYKKDTIATKAEAKAAIESGFKNILTKIKELPNGLPADALVGKTENDEVNKFFTKNIDKLSTFDGPWAISALEKDSKSTIKAEAPTTTDAWTQWGGGWSYGMNARVSDGKAKVMEALIGQFYNDKYAELLFKEAGKVSPTESGKAKLTTKDYITKTSTVPQAIYKTSVLPKPVDGAFNSAGVWTVYSNLMSAKASQITAGKITSKELSNEFINNLTKSIANANAKNGR</sequence>
<dbReference type="PROSITE" id="PS51257">
    <property type="entry name" value="PROKAR_LIPOPROTEIN"/>
    <property type="match status" value="1"/>
</dbReference>
<protein>
    <recommendedName>
        <fullName evidence="4">Sugar ABC transporter substrate-binding protein</fullName>
    </recommendedName>
</protein>
<evidence type="ECO:0008006" key="4">
    <source>
        <dbReference type="Google" id="ProtNLM"/>
    </source>
</evidence>
<dbReference type="Gene3D" id="3.40.190.10">
    <property type="entry name" value="Periplasmic binding protein-like II"/>
    <property type="match status" value="1"/>
</dbReference>
<gene>
    <name evidence="2" type="ORF">C4B24_00775</name>
</gene>
<comment type="caution">
    <text evidence="2">The sequence shown here is derived from an EMBL/GenBank/DDBJ whole genome shotgun (WGS) entry which is preliminary data.</text>
</comment>
<dbReference type="SUPFAM" id="SSF53850">
    <property type="entry name" value="Periplasmic binding protein-like II"/>
    <property type="match status" value="1"/>
</dbReference>
<evidence type="ECO:0000313" key="2">
    <source>
        <dbReference type="EMBL" id="TCG11916.1"/>
    </source>
</evidence>
<keyword evidence="1" id="KW-0732">Signal</keyword>
<accession>A0A4R0XTS6</accession>
<feature type="signal peptide" evidence="1">
    <location>
        <begin position="1"/>
        <end position="19"/>
    </location>
</feature>
<proteinExistence type="predicted"/>
<dbReference type="AlphaFoldDB" id="A0A4R0XTS6"/>
<keyword evidence="3" id="KW-1185">Reference proteome</keyword>
<dbReference type="Proteomes" id="UP000294192">
    <property type="component" value="Unassembled WGS sequence"/>
</dbReference>
<organism evidence="2 3">
    <name type="scientific">Mycoplasma marinum</name>
    <dbReference type="NCBI Taxonomy" id="1937190"/>
    <lineage>
        <taxon>Bacteria</taxon>
        <taxon>Bacillati</taxon>
        <taxon>Mycoplasmatota</taxon>
        <taxon>Mollicutes</taxon>
        <taxon>Mycoplasmataceae</taxon>
        <taxon>Mycoplasma</taxon>
    </lineage>
</organism>
<reference evidence="2 3" key="1">
    <citation type="submission" date="2018-02" db="EMBL/GenBank/DDBJ databases">
        <title>Mycoplasma marinum and Mycoplasma todarodis sp. nov., moderately halophilic and psychrotolerant mycoplasmas isolated from cephalopods.</title>
        <authorList>
            <person name="Viver T."/>
        </authorList>
    </citation>
    <scope>NUCLEOTIDE SEQUENCE [LARGE SCALE GENOMIC DNA]</scope>
    <source>
        <strain evidence="2 3">PE</strain>
    </source>
</reference>
<evidence type="ECO:0000256" key="1">
    <source>
        <dbReference type="SAM" id="SignalP"/>
    </source>
</evidence>
<dbReference type="OrthoDB" id="399723at2"/>
<dbReference type="EMBL" id="PSZO01000002">
    <property type="protein sequence ID" value="TCG11916.1"/>
    <property type="molecule type" value="Genomic_DNA"/>
</dbReference>
<name>A0A4R0XTS6_9MOLU</name>
<dbReference type="RefSeq" id="WP_131598395.1">
    <property type="nucleotide sequence ID" value="NZ_CBDBYK010000005.1"/>
</dbReference>
<evidence type="ECO:0000313" key="3">
    <source>
        <dbReference type="Proteomes" id="UP000294192"/>
    </source>
</evidence>